<dbReference type="GO" id="GO:0000724">
    <property type="term" value="P:double-strand break repair via homologous recombination"/>
    <property type="evidence" value="ECO:0007669"/>
    <property type="project" value="TreeGrafter"/>
</dbReference>
<reference evidence="1" key="1">
    <citation type="submission" date="2024-03" db="EMBL/GenBank/DDBJ databases">
        <title>WGS assembly of Saponaria officinalis var. Norfolk2.</title>
        <authorList>
            <person name="Jenkins J."/>
            <person name="Shu S."/>
            <person name="Grimwood J."/>
            <person name="Barry K."/>
            <person name="Goodstein D."/>
            <person name="Schmutz J."/>
            <person name="Leebens-Mack J."/>
            <person name="Osbourn A."/>
        </authorList>
    </citation>
    <scope>NUCLEOTIDE SEQUENCE [LARGE SCALE GENOMIC DNA]</scope>
    <source>
        <strain evidence="1">JIC</strain>
    </source>
</reference>
<comment type="caution">
    <text evidence="1">The sequence shown here is derived from an EMBL/GenBank/DDBJ whole genome shotgun (WGS) entry which is preliminary data.</text>
</comment>
<dbReference type="AlphaFoldDB" id="A0AAW1HFX9"/>
<evidence type="ECO:0000313" key="2">
    <source>
        <dbReference type="Proteomes" id="UP001443914"/>
    </source>
</evidence>
<dbReference type="GO" id="GO:0003697">
    <property type="term" value="F:single-stranded DNA binding"/>
    <property type="evidence" value="ECO:0007669"/>
    <property type="project" value="TreeGrafter"/>
</dbReference>
<sequence length="237" mass="26322">MVERFFKGGGGSSSEKEREGITLLTGPPSCGKTSLLFQYALNLLSSNSNSDASYVVFICVRSRLQSHPPFLSQGIHPCSHLFRRIHIKYVDESDAVSLKKYFAAFHLLSPFPLAVIVDDFSLFFPLTHTYNNARGRDLAMLRVLALSHSALLHANKTSPCHLLFSDTHHHGDSPNLFISNTCLSSIFTVQAHASASFLLRNTLHIKGNDKPYNTTATYSIALQYLLLEQLSQFTCSV</sequence>
<evidence type="ECO:0000313" key="1">
    <source>
        <dbReference type="EMBL" id="KAK9675326.1"/>
    </source>
</evidence>
<dbReference type="EMBL" id="JBDFQZ010000011">
    <property type="protein sequence ID" value="KAK9675326.1"/>
    <property type="molecule type" value="Genomic_DNA"/>
</dbReference>
<dbReference type="PANTHER" id="PTHR28653:SF1">
    <property type="entry name" value="ATPASE SWSAP1"/>
    <property type="match status" value="1"/>
</dbReference>
<protein>
    <recommendedName>
        <fullName evidence="3">AAA+ ATPase domain-containing protein</fullName>
    </recommendedName>
</protein>
<dbReference type="SUPFAM" id="SSF52540">
    <property type="entry name" value="P-loop containing nucleoside triphosphate hydrolases"/>
    <property type="match status" value="1"/>
</dbReference>
<keyword evidence="2" id="KW-1185">Reference proteome</keyword>
<dbReference type="PANTHER" id="PTHR28653">
    <property type="match status" value="1"/>
</dbReference>
<name>A0AAW1HFX9_SAPOF</name>
<gene>
    <name evidence="1" type="ORF">RND81_11G000700</name>
</gene>
<dbReference type="InterPro" id="IPR027417">
    <property type="entry name" value="P-loop_NTPase"/>
</dbReference>
<evidence type="ECO:0008006" key="3">
    <source>
        <dbReference type="Google" id="ProtNLM"/>
    </source>
</evidence>
<dbReference type="Gene3D" id="3.40.50.300">
    <property type="entry name" value="P-loop containing nucleotide triphosphate hydrolases"/>
    <property type="match status" value="1"/>
</dbReference>
<proteinExistence type="predicted"/>
<dbReference type="Proteomes" id="UP001443914">
    <property type="component" value="Unassembled WGS sequence"/>
</dbReference>
<dbReference type="GO" id="GO:0097196">
    <property type="term" value="C:Shu complex"/>
    <property type="evidence" value="ECO:0007669"/>
    <property type="project" value="TreeGrafter"/>
</dbReference>
<accession>A0AAW1HFX9</accession>
<organism evidence="1 2">
    <name type="scientific">Saponaria officinalis</name>
    <name type="common">Common soapwort</name>
    <name type="synonym">Lychnis saponaria</name>
    <dbReference type="NCBI Taxonomy" id="3572"/>
    <lineage>
        <taxon>Eukaryota</taxon>
        <taxon>Viridiplantae</taxon>
        <taxon>Streptophyta</taxon>
        <taxon>Embryophyta</taxon>
        <taxon>Tracheophyta</taxon>
        <taxon>Spermatophyta</taxon>
        <taxon>Magnoliopsida</taxon>
        <taxon>eudicotyledons</taxon>
        <taxon>Gunneridae</taxon>
        <taxon>Pentapetalae</taxon>
        <taxon>Caryophyllales</taxon>
        <taxon>Caryophyllaceae</taxon>
        <taxon>Caryophylleae</taxon>
        <taxon>Saponaria</taxon>
    </lineage>
</organism>